<evidence type="ECO:0000313" key="8">
    <source>
        <dbReference type="EMBL" id="TWT95336.1"/>
    </source>
</evidence>
<dbReference type="CDD" id="cd00473">
    <property type="entry name" value="bS6"/>
    <property type="match status" value="1"/>
</dbReference>
<organism evidence="8 9">
    <name type="scientific">Botrimarina colliarenosi</name>
    <dbReference type="NCBI Taxonomy" id="2528001"/>
    <lineage>
        <taxon>Bacteria</taxon>
        <taxon>Pseudomonadati</taxon>
        <taxon>Planctomycetota</taxon>
        <taxon>Planctomycetia</taxon>
        <taxon>Pirellulales</taxon>
        <taxon>Lacipirellulaceae</taxon>
        <taxon>Botrimarina</taxon>
    </lineage>
</organism>
<dbReference type="NCBIfam" id="TIGR00166">
    <property type="entry name" value="S6"/>
    <property type="match status" value="1"/>
</dbReference>
<dbReference type="GO" id="GO:0003735">
    <property type="term" value="F:structural constituent of ribosome"/>
    <property type="evidence" value="ECO:0007669"/>
    <property type="project" value="InterPro"/>
</dbReference>
<gene>
    <name evidence="6 8" type="primary">rpsF</name>
    <name evidence="8" type="ORF">Pla108_34820</name>
</gene>
<dbReference type="InterPro" id="IPR035980">
    <property type="entry name" value="Ribosomal_bS6_sf"/>
</dbReference>
<keyword evidence="9" id="KW-1185">Reference proteome</keyword>
<dbReference type="AlphaFoldDB" id="A0A5C6A7C3"/>
<keyword evidence="3 6" id="KW-0687">Ribonucleoprotein</keyword>
<comment type="similarity">
    <text evidence="1 6">Belongs to the bacterial ribosomal protein bS6 family.</text>
</comment>
<evidence type="ECO:0000256" key="1">
    <source>
        <dbReference type="ARBA" id="ARBA00009512"/>
    </source>
</evidence>
<evidence type="ECO:0000256" key="7">
    <source>
        <dbReference type="SAM" id="MobiDB-lite"/>
    </source>
</evidence>
<dbReference type="Proteomes" id="UP000317421">
    <property type="component" value="Unassembled WGS sequence"/>
</dbReference>
<keyword evidence="6" id="KW-0694">RNA-binding</keyword>
<evidence type="ECO:0000313" key="9">
    <source>
        <dbReference type="Proteomes" id="UP000317421"/>
    </source>
</evidence>
<dbReference type="InterPro" id="IPR000529">
    <property type="entry name" value="Ribosomal_bS6"/>
</dbReference>
<keyword evidence="6" id="KW-0699">rRNA-binding</keyword>
<comment type="caution">
    <text evidence="8">The sequence shown here is derived from an EMBL/GenBank/DDBJ whole genome shotgun (WGS) entry which is preliminary data.</text>
</comment>
<dbReference type="GO" id="GO:0019843">
    <property type="term" value="F:rRNA binding"/>
    <property type="evidence" value="ECO:0007669"/>
    <property type="project" value="UniProtKB-UniRule"/>
</dbReference>
<evidence type="ECO:0000256" key="5">
    <source>
        <dbReference type="ARBA" id="ARBA00035294"/>
    </source>
</evidence>
<dbReference type="Pfam" id="PF01250">
    <property type="entry name" value="Ribosomal_S6"/>
    <property type="match status" value="1"/>
</dbReference>
<evidence type="ECO:0000256" key="6">
    <source>
        <dbReference type="HAMAP-Rule" id="MF_00360"/>
    </source>
</evidence>
<dbReference type="EMBL" id="SJPR01000005">
    <property type="protein sequence ID" value="TWT95336.1"/>
    <property type="molecule type" value="Genomic_DNA"/>
</dbReference>
<accession>A0A5C6A7C3</accession>
<sequence>MAQNVYEGLFIFDANKFARDHDALPKAVEEMITSEGGEVVVSRLWEERRLAYAVKGQRKGAYWLIYFRQDGDKITGLNRACELKSGVLRHMVLKIHPRLVEPILEHATAAPIHEGEGEGEGAATAESAPAPAEATAAE</sequence>
<dbReference type="GO" id="GO:0005840">
    <property type="term" value="C:ribosome"/>
    <property type="evidence" value="ECO:0007669"/>
    <property type="project" value="UniProtKB-KW"/>
</dbReference>
<dbReference type="HAMAP" id="MF_00360">
    <property type="entry name" value="Ribosomal_bS6"/>
    <property type="match status" value="1"/>
</dbReference>
<feature type="compositionally biased region" description="Low complexity" evidence="7">
    <location>
        <begin position="121"/>
        <end position="138"/>
    </location>
</feature>
<evidence type="ECO:0000256" key="4">
    <source>
        <dbReference type="ARBA" id="ARBA00035104"/>
    </source>
</evidence>
<dbReference type="RefSeq" id="WP_197526653.1">
    <property type="nucleotide sequence ID" value="NZ_SJPR01000005.1"/>
</dbReference>
<comment type="function">
    <text evidence="4 6">Binds together with bS18 to 16S ribosomal RNA.</text>
</comment>
<feature type="region of interest" description="Disordered" evidence="7">
    <location>
        <begin position="114"/>
        <end position="138"/>
    </location>
</feature>
<dbReference type="GO" id="GO:0006412">
    <property type="term" value="P:translation"/>
    <property type="evidence" value="ECO:0007669"/>
    <property type="project" value="UniProtKB-UniRule"/>
</dbReference>
<evidence type="ECO:0000256" key="2">
    <source>
        <dbReference type="ARBA" id="ARBA00022980"/>
    </source>
</evidence>
<dbReference type="SUPFAM" id="SSF54995">
    <property type="entry name" value="Ribosomal protein S6"/>
    <property type="match status" value="1"/>
</dbReference>
<keyword evidence="2 6" id="KW-0689">Ribosomal protein</keyword>
<dbReference type="GO" id="GO:1990904">
    <property type="term" value="C:ribonucleoprotein complex"/>
    <property type="evidence" value="ECO:0007669"/>
    <property type="project" value="UniProtKB-KW"/>
</dbReference>
<dbReference type="InterPro" id="IPR020814">
    <property type="entry name" value="Ribosomal_S6_plastid/chlpt"/>
</dbReference>
<dbReference type="InterPro" id="IPR014717">
    <property type="entry name" value="Transl_elong_EF1B/ribsomal_bS6"/>
</dbReference>
<reference evidence="8 9" key="1">
    <citation type="submission" date="2019-02" db="EMBL/GenBank/DDBJ databases">
        <title>Deep-cultivation of Planctomycetes and their phenomic and genomic characterization uncovers novel biology.</title>
        <authorList>
            <person name="Wiegand S."/>
            <person name="Jogler M."/>
            <person name="Boedeker C."/>
            <person name="Pinto D."/>
            <person name="Vollmers J."/>
            <person name="Rivas-Marin E."/>
            <person name="Kohn T."/>
            <person name="Peeters S.H."/>
            <person name="Heuer A."/>
            <person name="Rast P."/>
            <person name="Oberbeckmann S."/>
            <person name="Bunk B."/>
            <person name="Jeske O."/>
            <person name="Meyerdierks A."/>
            <person name="Storesund J.E."/>
            <person name="Kallscheuer N."/>
            <person name="Luecker S."/>
            <person name="Lage O.M."/>
            <person name="Pohl T."/>
            <person name="Merkel B.J."/>
            <person name="Hornburger P."/>
            <person name="Mueller R.-W."/>
            <person name="Bruemmer F."/>
            <person name="Labrenz M."/>
            <person name="Spormann A.M."/>
            <person name="Op Den Camp H."/>
            <person name="Overmann J."/>
            <person name="Amann R."/>
            <person name="Jetten M.S.M."/>
            <person name="Mascher T."/>
            <person name="Medema M.H."/>
            <person name="Devos D.P."/>
            <person name="Kaster A.-K."/>
            <person name="Ovreas L."/>
            <person name="Rohde M."/>
            <person name="Galperin M.Y."/>
            <person name="Jogler C."/>
        </authorList>
    </citation>
    <scope>NUCLEOTIDE SEQUENCE [LARGE SCALE GENOMIC DNA]</scope>
    <source>
        <strain evidence="8 9">Pla108</strain>
    </source>
</reference>
<name>A0A5C6A7C3_9BACT</name>
<proteinExistence type="inferred from homology"/>
<protein>
    <recommendedName>
        <fullName evidence="5 6">Small ribosomal subunit protein bS6</fullName>
    </recommendedName>
</protein>
<evidence type="ECO:0000256" key="3">
    <source>
        <dbReference type="ARBA" id="ARBA00023274"/>
    </source>
</evidence>
<dbReference type="Gene3D" id="3.30.70.60">
    <property type="match status" value="1"/>
</dbReference>